<gene>
    <name evidence="2" type="ORF">CAUJ_LOCUS14581</name>
</gene>
<comment type="caution">
    <text evidence="2">The sequence shown here is derived from an EMBL/GenBank/DDBJ whole genome shotgun (WGS) entry which is preliminary data.</text>
</comment>
<organism evidence="2 3">
    <name type="scientific">Caenorhabditis auriculariae</name>
    <dbReference type="NCBI Taxonomy" id="2777116"/>
    <lineage>
        <taxon>Eukaryota</taxon>
        <taxon>Metazoa</taxon>
        <taxon>Ecdysozoa</taxon>
        <taxon>Nematoda</taxon>
        <taxon>Chromadorea</taxon>
        <taxon>Rhabditida</taxon>
        <taxon>Rhabditina</taxon>
        <taxon>Rhabditomorpha</taxon>
        <taxon>Rhabditoidea</taxon>
        <taxon>Rhabditidae</taxon>
        <taxon>Peloderinae</taxon>
        <taxon>Caenorhabditis</taxon>
    </lineage>
</organism>
<evidence type="ECO:0000256" key="1">
    <source>
        <dbReference type="SAM" id="SignalP"/>
    </source>
</evidence>
<feature type="signal peptide" evidence="1">
    <location>
        <begin position="1"/>
        <end position="19"/>
    </location>
</feature>
<sequence length="186" mass="20855">MRSTGFITFLTIAVAYTSSQAIQQEALAKIFKYAAPGPVKALTTNLNKKKTAAEQKTVLNKWIPKNFKAAGATVAKGDKLGNQTYVKQKAVAFIDYRFSLKKFMNYMYNNAVKDKYMTTAEANKMRAFFWKADAESHNDYSATVQAATSNAARITGKSDILEHYQAWSFAFKRANPKDYANLAWSL</sequence>
<dbReference type="AlphaFoldDB" id="A0A8S1HUT6"/>
<keyword evidence="3" id="KW-1185">Reference proteome</keyword>
<feature type="chain" id="PRO_5035831939" description="RxLR effector protein" evidence="1">
    <location>
        <begin position="20"/>
        <end position="186"/>
    </location>
</feature>
<accession>A0A8S1HUT6</accession>
<evidence type="ECO:0000313" key="3">
    <source>
        <dbReference type="Proteomes" id="UP000835052"/>
    </source>
</evidence>
<evidence type="ECO:0008006" key="4">
    <source>
        <dbReference type="Google" id="ProtNLM"/>
    </source>
</evidence>
<name>A0A8S1HUT6_9PELO</name>
<protein>
    <recommendedName>
        <fullName evidence="4">RxLR effector protein</fullName>
    </recommendedName>
</protein>
<dbReference type="PANTHER" id="PTHR36946:SF4">
    <property type="entry name" value="DUF148 DOMAIN-CONTAINING PROTEIN-RELATED"/>
    <property type="match status" value="1"/>
</dbReference>
<reference evidence="2" key="1">
    <citation type="submission" date="2020-10" db="EMBL/GenBank/DDBJ databases">
        <authorList>
            <person name="Kikuchi T."/>
        </authorList>
    </citation>
    <scope>NUCLEOTIDE SEQUENCE</scope>
    <source>
        <strain evidence="2">NKZ352</strain>
    </source>
</reference>
<dbReference type="PANTHER" id="PTHR36946">
    <property type="entry name" value="PROTEIN CBG13897-RELATED"/>
    <property type="match status" value="1"/>
</dbReference>
<dbReference type="Proteomes" id="UP000835052">
    <property type="component" value="Unassembled WGS sequence"/>
</dbReference>
<evidence type="ECO:0000313" key="2">
    <source>
        <dbReference type="EMBL" id="CAD6198675.1"/>
    </source>
</evidence>
<keyword evidence="1" id="KW-0732">Signal</keyword>
<dbReference type="OrthoDB" id="5801773at2759"/>
<dbReference type="EMBL" id="CAJGYM010000134">
    <property type="protein sequence ID" value="CAD6198675.1"/>
    <property type="molecule type" value="Genomic_DNA"/>
</dbReference>
<proteinExistence type="predicted"/>